<dbReference type="PROSITE" id="PS00523">
    <property type="entry name" value="SULFATASE_1"/>
    <property type="match status" value="1"/>
</dbReference>
<evidence type="ECO:0000256" key="5">
    <source>
        <dbReference type="SAM" id="SignalP"/>
    </source>
</evidence>
<dbReference type="InterPro" id="IPR050738">
    <property type="entry name" value="Sulfatase"/>
</dbReference>
<keyword evidence="3" id="KW-0378">Hydrolase</keyword>
<protein>
    <submittedName>
        <fullName evidence="7">Arylsulfatase</fullName>
    </submittedName>
</protein>
<evidence type="ECO:0000256" key="3">
    <source>
        <dbReference type="ARBA" id="ARBA00022801"/>
    </source>
</evidence>
<name>A0ABS3CH48_9BACT</name>
<dbReference type="EMBL" id="JAFKCU010000002">
    <property type="protein sequence ID" value="MBN7815476.1"/>
    <property type="molecule type" value="Genomic_DNA"/>
</dbReference>
<accession>A0ABS3CH48</accession>
<dbReference type="RefSeq" id="WP_206586144.1">
    <property type="nucleotide sequence ID" value="NZ_JAFKCU010000002.1"/>
</dbReference>
<evidence type="ECO:0000259" key="6">
    <source>
        <dbReference type="Pfam" id="PF00884"/>
    </source>
</evidence>
<evidence type="ECO:0000256" key="2">
    <source>
        <dbReference type="ARBA" id="ARBA00022723"/>
    </source>
</evidence>
<feature type="domain" description="Sulfatase N-terminal" evidence="6">
    <location>
        <begin position="29"/>
        <end position="355"/>
    </location>
</feature>
<proteinExistence type="inferred from homology"/>
<feature type="signal peptide" evidence="5">
    <location>
        <begin position="1"/>
        <end position="21"/>
    </location>
</feature>
<evidence type="ECO:0000256" key="4">
    <source>
        <dbReference type="ARBA" id="ARBA00022837"/>
    </source>
</evidence>
<keyword evidence="5" id="KW-0732">Signal</keyword>
<evidence type="ECO:0000256" key="1">
    <source>
        <dbReference type="ARBA" id="ARBA00008779"/>
    </source>
</evidence>
<dbReference type="PANTHER" id="PTHR42693:SF53">
    <property type="entry name" value="ENDO-4-O-SULFATASE"/>
    <property type="match status" value="1"/>
</dbReference>
<dbReference type="PANTHER" id="PTHR42693">
    <property type="entry name" value="ARYLSULFATASE FAMILY MEMBER"/>
    <property type="match status" value="1"/>
</dbReference>
<dbReference type="Gene3D" id="3.40.720.10">
    <property type="entry name" value="Alkaline Phosphatase, subunit A"/>
    <property type="match status" value="1"/>
</dbReference>
<dbReference type="Gene3D" id="3.30.1120.10">
    <property type="match status" value="1"/>
</dbReference>
<keyword evidence="8" id="KW-1185">Reference proteome</keyword>
<reference evidence="7 8" key="1">
    <citation type="submission" date="2021-03" db="EMBL/GenBank/DDBJ databases">
        <title>novel species isolated from a fishpond in China.</title>
        <authorList>
            <person name="Lu H."/>
            <person name="Cai Z."/>
        </authorList>
    </citation>
    <scope>NUCLEOTIDE SEQUENCE [LARGE SCALE GENOMIC DNA]</scope>
    <source>
        <strain evidence="7 8">YJ13C</strain>
    </source>
</reference>
<dbReference type="Proteomes" id="UP000664480">
    <property type="component" value="Unassembled WGS sequence"/>
</dbReference>
<gene>
    <name evidence="7" type="ORF">J0A69_08560</name>
</gene>
<dbReference type="InterPro" id="IPR017850">
    <property type="entry name" value="Alkaline_phosphatase_core_sf"/>
</dbReference>
<dbReference type="InterPro" id="IPR024607">
    <property type="entry name" value="Sulfatase_CS"/>
</dbReference>
<evidence type="ECO:0000313" key="8">
    <source>
        <dbReference type="Proteomes" id="UP000664480"/>
    </source>
</evidence>
<feature type="chain" id="PRO_5047211601" evidence="5">
    <location>
        <begin position="22"/>
        <end position="586"/>
    </location>
</feature>
<sequence>MTFPKAFLSISLFLISFVLQTRVLSQTQPNVILIITDDQGYGDFGFTGNPHVNTPTLDQLAKESVQFTNFYVSPVCAPTRSSLMTGRYSLRTGIRDTYNGGAMMASSEITIAELLKAKNYATGIFGKWHLGDNYPMRPSDQGFDESLIHLSGGMGQVGDFTTYYQGDRSYFDPVLWHNNQQEAFEGYCSDIFAEGAIKFLEKNKDHPFFTYLAFNAPHTPLQVPDEYYQKYKDLDPSLGFGEDGKPFYPMNESQKEDARKVYAMVENIDDNLKKLFNKLEDLGIADNTIILFMTDNGPQQQRYVSGLRGLKGNVFQGGVRAPLLLKFPKKFSQPQTIEALTAHLDILPTLGDLIGFEIPSDRKIDGKSLVPLLNGNKNEFENRSLFSYWTRKFPERYNNISIQKSGWKLVGKTDFNASIGDFELYNLKDDPYEQTNLISTQESLGLALKDEMDHIYEELVNEQNILNPPKIKIGSAEENPVFLNRNDAGGQRGIWAQEEIFGYWDVELEPGIYDFKFKFVKPVAAKGKMVLEIGPHVNLSKDESASPLEFLEMKDIELPRIESKIIPFYEVEGKQIFPFWVEITKK</sequence>
<organism evidence="7 8">
    <name type="scientific">Algoriphagus pacificus</name>
    <dbReference type="NCBI Taxonomy" id="2811234"/>
    <lineage>
        <taxon>Bacteria</taxon>
        <taxon>Pseudomonadati</taxon>
        <taxon>Bacteroidota</taxon>
        <taxon>Cytophagia</taxon>
        <taxon>Cytophagales</taxon>
        <taxon>Cyclobacteriaceae</taxon>
        <taxon>Algoriphagus</taxon>
    </lineage>
</organism>
<evidence type="ECO:0000313" key="7">
    <source>
        <dbReference type="EMBL" id="MBN7815476.1"/>
    </source>
</evidence>
<dbReference type="CDD" id="cd16146">
    <property type="entry name" value="ARS_like"/>
    <property type="match status" value="1"/>
</dbReference>
<comment type="caution">
    <text evidence="7">The sequence shown here is derived from an EMBL/GenBank/DDBJ whole genome shotgun (WGS) entry which is preliminary data.</text>
</comment>
<dbReference type="SUPFAM" id="SSF53649">
    <property type="entry name" value="Alkaline phosphatase-like"/>
    <property type="match status" value="1"/>
</dbReference>
<comment type="similarity">
    <text evidence="1">Belongs to the sulfatase family.</text>
</comment>
<dbReference type="InterPro" id="IPR000917">
    <property type="entry name" value="Sulfatase_N"/>
</dbReference>
<dbReference type="Pfam" id="PF00884">
    <property type="entry name" value="Sulfatase"/>
    <property type="match status" value="1"/>
</dbReference>
<keyword evidence="2" id="KW-0479">Metal-binding</keyword>
<keyword evidence="4" id="KW-0106">Calcium</keyword>